<evidence type="ECO:0000259" key="4">
    <source>
        <dbReference type="PROSITE" id="PS01124"/>
    </source>
</evidence>
<evidence type="ECO:0000256" key="1">
    <source>
        <dbReference type="ARBA" id="ARBA00023015"/>
    </source>
</evidence>
<feature type="domain" description="HTH araC/xylS-type" evidence="4">
    <location>
        <begin position="269"/>
        <end position="367"/>
    </location>
</feature>
<dbReference type="Pfam" id="PF12833">
    <property type="entry name" value="HTH_18"/>
    <property type="match status" value="1"/>
</dbReference>
<dbReference type="SMART" id="SM00342">
    <property type="entry name" value="HTH_ARAC"/>
    <property type="match status" value="1"/>
</dbReference>
<evidence type="ECO:0000313" key="5">
    <source>
        <dbReference type="EMBL" id="MCF5155049.1"/>
    </source>
</evidence>
<dbReference type="InterPro" id="IPR032687">
    <property type="entry name" value="AraC-type_N"/>
</dbReference>
<keyword evidence="2" id="KW-0238">DNA-binding</keyword>
<dbReference type="Gene3D" id="1.10.10.60">
    <property type="entry name" value="Homeodomain-like"/>
    <property type="match status" value="2"/>
</dbReference>
<dbReference type="EMBL" id="WKDU01000026">
    <property type="protein sequence ID" value="MCF5155049.1"/>
    <property type="molecule type" value="Genomic_DNA"/>
</dbReference>
<proteinExistence type="predicted"/>
<keyword evidence="3" id="KW-0804">Transcription</keyword>
<evidence type="ECO:0000313" key="6">
    <source>
        <dbReference type="Proteomes" id="UP000814074"/>
    </source>
</evidence>
<evidence type="ECO:0000256" key="2">
    <source>
        <dbReference type="ARBA" id="ARBA00023125"/>
    </source>
</evidence>
<evidence type="ECO:0000256" key="3">
    <source>
        <dbReference type="ARBA" id="ARBA00023163"/>
    </source>
</evidence>
<comment type="caution">
    <text evidence="5">The sequence shown here is derived from an EMBL/GenBank/DDBJ whole genome shotgun (WGS) entry which is preliminary data.</text>
</comment>
<sequence length="371" mass="41309">MVSPLLLLIAIAKKSHTTHRQGLTKMDKSLTFRDMSTVRAAGIQGYKGLMETMGVLAPPLLLRHGLDPTALDDPEALLSLQSVVNLLEESAEVTRCPDFGLRLAGGYDSGILGVVALVIQNAPTVRQAIADLSKYLRFHSPGFEVTLDERSLKFSDCVALRFEVCLPVFVAQRQTVDACVAYMFKFLRTILGDLFRVRGVSLPHSPASLESSYRSFFHTYIFFEESYAALHIPRDILDRSLKSINPAVRKLALDHLGKSLPPESSPLSQRVRQALIHTLGVNRGTKAEIAKLLGIHPRTLQRRLDHEGVSFELIRDEVYKNATLRYLRETQVPLKQLAGALGFSEQSALTRSCKRWFGIPPSEIRARLTPP</sequence>
<accession>A0ABS9FSC5</accession>
<dbReference type="SUPFAM" id="SSF46689">
    <property type="entry name" value="Homeodomain-like"/>
    <property type="match status" value="2"/>
</dbReference>
<dbReference type="InterPro" id="IPR018060">
    <property type="entry name" value="HTH_AraC"/>
</dbReference>
<keyword evidence="6" id="KW-1185">Reference proteome</keyword>
<protein>
    <submittedName>
        <fullName evidence="5">Helix-turn-helix domain-containing protein</fullName>
    </submittedName>
</protein>
<dbReference type="PANTHER" id="PTHR47894:SF4">
    <property type="entry name" value="HTH-TYPE TRANSCRIPTIONAL REGULATOR GADX"/>
    <property type="match status" value="1"/>
</dbReference>
<dbReference type="PANTHER" id="PTHR47894">
    <property type="entry name" value="HTH-TYPE TRANSCRIPTIONAL REGULATOR GADX"/>
    <property type="match status" value="1"/>
</dbReference>
<dbReference type="Pfam" id="PF12625">
    <property type="entry name" value="Arabinose_bd"/>
    <property type="match status" value="1"/>
</dbReference>
<name>A0ABS9FSC5_9PSED</name>
<dbReference type="PROSITE" id="PS01124">
    <property type="entry name" value="HTH_ARAC_FAMILY_2"/>
    <property type="match status" value="1"/>
</dbReference>
<gene>
    <name evidence="5" type="ORF">GIW47_20850</name>
</gene>
<keyword evidence="1" id="KW-0805">Transcription regulation</keyword>
<reference evidence="5 6" key="1">
    <citation type="submission" date="2019-11" db="EMBL/GenBank/DDBJ databases">
        <title>Epiphytic Pseudomonas syringae from cherry orchards.</title>
        <authorList>
            <person name="Hulin M.T."/>
        </authorList>
    </citation>
    <scope>NUCLEOTIDE SEQUENCE [LARGE SCALE GENOMIC DNA]</scope>
    <source>
        <strain evidence="5 6">PA-6-3B</strain>
    </source>
</reference>
<dbReference type="InterPro" id="IPR009057">
    <property type="entry name" value="Homeodomain-like_sf"/>
</dbReference>
<organism evidence="5 6">
    <name type="scientific">Pseudomonas lactis</name>
    <dbReference type="NCBI Taxonomy" id="1615674"/>
    <lineage>
        <taxon>Bacteria</taxon>
        <taxon>Pseudomonadati</taxon>
        <taxon>Pseudomonadota</taxon>
        <taxon>Gammaproteobacteria</taxon>
        <taxon>Pseudomonadales</taxon>
        <taxon>Pseudomonadaceae</taxon>
        <taxon>Pseudomonas</taxon>
    </lineage>
</organism>
<dbReference type="Proteomes" id="UP000814074">
    <property type="component" value="Unassembled WGS sequence"/>
</dbReference>